<evidence type="ECO:0000313" key="1">
    <source>
        <dbReference type="EMBL" id="MEQ2555641.1"/>
    </source>
</evidence>
<dbReference type="Proteomes" id="UP001546774">
    <property type="component" value="Unassembled WGS sequence"/>
</dbReference>
<accession>A0ABV1H8P0</accession>
<organism evidence="1 2">
    <name type="scientific">Lachnospira intestinalis</name>
    <dbReference type="NCBI Taxonomy" id="3133158"/>
    <lineage>
        <taxon>Bacteria</taxon>
        <taxon>Bacillati</taxon>
        <taxon>Bacillota</taxon>
        <taxon>Clostridia</taxon>
        <taxon>Lachnospirales</taxon>
        <taxon>Lachnospiraceae</taxon>
        <taxon>Lachnospira</taxon>
    </lineage>
</organism>
<reference evidence="1" key="1">
    <citation type="submission" date="2024-03" db="EMBL/GenBank/DDBJ databases">
        <title>Human intestinal bacterial collection.</title>
        <authorList>
            <person name="Pauvert C."/>
            <person name="Hitch T.C.A."/>
            <person name="Clavel T."/>
        </authorList>
    </citation>
    <scope>NUCLEOTIDE SEQUENCE [LARGE SCALE GENOMIC DNA]</scope>
    <source>
        <strain evidence="1">CLA-AA-H89B</strain>
    </source>
</reference>
<evidence type="ECO:0000313" key="2">
    <source>
        <dbReference type="Proteomes" id="UP001546774"/>
    </source>
</evidence>
<sequence>MKKNSKKEKINNETFWKRESEANSVRKKDISGLDYIRIPDTLTCPDTQDERILKEWHTIEALKEKKILNLSGFTNTDLKLEYGVGNLTELTDYDNNYVTLSRSLARIAELLTEQGLKKEATAFLEFGIATHTDIGKNYTLLAGYYMEYGKPEKIDFLIAQAEQLSSLSKDPIIARLKAIQRGEASPA</sequence>
<dbReference type="EMBL" id="JBBMFS010000010">
    <property type="protein sequence ID" value="MEQ2555641.1"/>
    <property type="molecule type" value="Genomic_DNA"/>
</dbReference>
<keyword evidence="2" id="KW-1185">Reference proteome</keyword>
<protein>
    <recommendedName>
        <fullName evidence="3">Tetratricopeptide repeat protein</fullName>
    </recommendedName>
</protein>
<evidence type="ECO:0008006" key="3">
    <source>
        <dbReference type="Google" id="ProtNLM"/>
    </source>
</evidence>
<name>A0ABV1H8P0_9FIRM</name>
<comment type="caution">
    <text evidence="1">The sequence shown here is derived from an EMBL/GenBank/DDBJ whole genome shotgun (WGS) entry which is preliminary data.</text>
</comment>
<proteinExistence type="predicted"/>
<gene>
    <name evidence="1" type="ORF">WMO37_11595</name>
</gene>